<dbReference type="Proteomes" id="UP000199470">
    <property type="component" value="Unassembled WGS sequence"/>
</dbReference>
<organism evidence="4 5">
    <name type="scientific">Rugamonas rubra</name>
    <dbReference type="NCBI Taxonomy" id="758825"/>
    <lineage>
        <taxon>Bacteria</taxon>
        <taxon>Pseudomonadati</taxon>
        <taxon>Pseudomonadota</taxon>
        <taxon>Betaproteobacteria</taxon>
        <taxon>Burkholderiales</taxon>
        <taxon>Oxalobacteraceae</taxon>
        <taxon>Telluria group</taxon>
        <taxon>Rugamonas</taxon>
    </lineage>
</organism>
<dbReference type="GO" id="GO:0008934">
    <property type="term" value="F:inositol monophosphate 1-phosphatase activity"/>
    <property type="evidence" value="ECO:0007669"/>
    <property type="project" value="TreeGrafter"/>
</dbReference>
<dbReference type="PANTHER" id="PTHR20854">
    <property type="entry name" value="INOSITOL MONOPHOSPHATASE"/>
    <property type="match status" value="1"/>
</dbReference>
<keyword evidence="2" id="KW-0479">Metal-binding</keyword>
<feature type="compositionally biased region" description="Basic residues" evidence="3">
    <location>
        <begin position="122"/>
        <end position="143"/>
    </location>
</feature>
<dbReference type="AlphaFoldDB" id="A0A1I4NIF1"/>
<protein>
    <submittedName>
        <fullName evidence="4">Inositol monophosphatase family protein</fullName>
    </submittedName>
</protein>
<dbReference type="PANTHER" id="PTHR20854:SF4">
    <property type="entry name" value="INOSITOL-1-MONOPHOSPHATASE-RELATED"/>
    <property type="match status" value="1"/>
</dbReference>
<dbReference type="GO" id="GO:0007165">
    <property type="term" value="P:signal transduction"/>
    <property type="evidence" value="ECO:0007669"/>
    <property type="project" value="TreeGrafter"/>
</dbReference>
<reference evidence="4 5" key="1">
    <citation type="submission" date="2016-10" db="EMBL/GenBank/DDBJ databases">
        <authorList>
            <person name="de Groot N.N."/>
        </authorList>
    </citation>
    <scope>NUCLEOTIDE SEQUENCE [LARGE SCALE GENOMIC DNA]</scope>
    <source>
        <strain evidence="4 5">ATCC 43154</strain>
    </source>
</reference>
<evidence type="ECO:0000313" key="5">
    <source>
        <dbReference type="Proteomes" id="UP000199470"/>
    </source>
</evidence>
<comment type="cofactor">
    <cofactor evidence="2">
        <name>Mg(2+)</name>
        <dbReference type="ChEBI" id="CHEBI:18420"/>
    </cofactor>
</comment>
<comment type="similarity">
    <text evidence="1">Belongs to the inositol monophosphatase superfamily.</text>
</comment>
<feature type="binding site" evidence="2">
    <location>
        <position position="56"/>
    </location>
    <ligand>
        <name>Mg(2+)</name>
        <dbReference type="ChEBI" id="CHEBI:18420"/>
        <label>1</label>
        <note>catalytic</note>
    </ligand>
</feature>
<sequence length="143" mass="15279">MFGGTQPSLPGANDDDGDCEDGGKGGGGDDNDGGEGEGASARRQSRGEYWICDAIDGAVMFVRAIPNWAMSLTLVRDGEAVFAAVYDALHDETFHALAGGGAFRNGKAMRVNDKGSHYHGGSWRRREHGAVREHRRQRAASSR</sequence>
<feature type="region of interest" description="Disordered" evidence="3">
    <location>
        <begin position="1"/>
        <end position="44"/>
    </location>
</feature>
<proteinExistence type="inferred from homology"/>
<evidence type="ECO:0000313" key="4">
    <source>
        <dbReference type="EMBL" id="SFM15097.1"/>
    </source>
</evidence>
<dbReference type="GO" id="GO:0046872">
    <property type="term" value="F:metal ion binding"/>
    <property type="evidence" value="ECO:0007669"/>
    <property type="project" value="UniProtKB-KW"/>
</dbReference>
<dbReference type="EMBL" id="FOTW01000013">
    <property type="protein sequence ID" value="SFM15097.1"/>
    <property type="molecule type" value="Genomic_DNA"/>
</dbReference>
<dbReference type="SUPFAM" id="SSF56655">
    <property type="entry name" value="Carbohydrate phosphatase"/>
    <property type="match status" value="1"/>
</dbReference>
<feature type="region of interest" description="Disordered" evidence="3">
    <location>
        <begin position="114"/>
        <end position="143"/>
    </location>
</feature>
<evidence type="ECO:0000256" key="1">
    <source>
        <dbReference type="ARBA" id="ARBA00009759"/>
    </source>
</evidence>
<feature type="binding site" evidence="2">
    <location>
        <position position="53"/>
    </location>
    <ligand>
        <name>Mg(2+)</name>
        <dbReference type="ChEBI" id="CHEBI:18420"/>
        <label>1</label>
        <note>catalytic</note>
    </ligand>
</feature>
<gene>
    <name evidence="4" type="ORF">SAMN02982985_02984</name>
</gene>
<feature type="binding site" evidence="2">
    <location>
        <position position="55"/>
    </location>
    <ligand>
        <name>Mg(2+)</name>
        <dbReference type="ChEBI" id="CHEBI:18420"/>
        <label>1</label>
        <note>catalytic</note>
    </ligand>
</feature>
<keyword evidence="5" id="KW-1185">Reference proteome</keyword>
<dbReference type="GO" id="GO:0006020">
    <property type="term" value="P:inositol metabolic process"/>
    <property type="evidence" value="ECO:0007669"/>
    <property type="project" value="TreeGrafter"/>
</dbReference>
<evidence type="ECO:0000256" key="3">
    <source>
        <dbReference type="SAM" id="MobiDB-lite"/>
    </source>
</evidence>
<dbReference type="InterPro" id="IPR000760">
    <property type="entry name" value="Inositol_monophosphatase-like"/>
</dbReference>
<dbReference type="Pfam" id="PF00459">
    <property type="entry name" value="Inositol_P"/>
    <property type="match status" value="1"/>
</dbReference>
<evidence type="ECO:0000256" key="2">
    <source>
        <dbReference type="PIRSR" id="PIRSR600760-2"/>
    </source>
</evidence>
<accession>A0A1I4NIF1</accession>
<dbReference type="STRING" id="758825.SAMN02982985_02984"/>
<dbReference type="Gene3D" id="3.30.540.10">
    <property type="entry name" value="Fructose-1,6-Bisphosphatase, subunit A, domain 1"/>
    <property type="match status" value="1"/>
</dbReference>
<name>A0A1I4NIF1_9BURK</name>
<dbReference type="OrthoDB" id="9785695at2"/>
<keyword evidence="2" id="KW-0460">Magnesium</keyword>